<keyword evidence="2" id="KW-1185">Reference proteome</keyword>
<dbReference type="GeneID" id="78288663"/>
<dbReference type="EMBL" id="FOIN01000020">
    <property type="protein sequence ID" value="SET58793.1"/>
    <property type="molecule type" value="Genomic_DNA"/>
</dbReference>
<organism evidence="1 2">
    <name type="scientific">Thomasclavelia cocleata</name>
    <dbReference type="NCBI Taxonomy" id="69824"/>
    <lineage>
        <taxon>Bacteria</taxon>
        <taxon>Bacillati</taxon>
        <taxon>Bacillota</taxon>
        <taxon>Erysipelotrichia</taxon>
        <taxon>Erysipelotrichales</taxon>
        <taxon>Coprobacillaceae</taxon>
        <taxon>Thomasclavelia</taxon>
    </lineage>
</organism>
<dbReference type="OrthoDB" id="1649040at2"/>
<dbReference type="Proteomes" id="UP000198558">
    <property type="component" value="Unassembled WGS sequence"/>
</dbReference>
<reference evidence="2" key="1">
    <citation type="submission" date="2016-10" db="EMBL/GenBank/DDBJ databases">
        <authorList>
            <person name="Varghese N."/>
            <person name="Submissions S."/>
        </authorList>
    </citation>
    <scope>NUCLEOTIDE SEQUENCE [LARGE SCALE GENOMIC DNA]</scope>
    <source>
        <strain evidence="2">DSM 1551</strain>
    </source>
</reference>
<gene>
    <name evidence="1" type="ORF">SAMN04489758_12026</name>
</gene>
<proteinExistence type="predicted"/>
<dbReference type="RefSeq" id="WP_092354377.1">
    <property type="nucleotide sequence ID" value="NZ_CAMJBU010000081.1"/>
</dbReference>
<sequence>MVNVVNFNMVVEINQLLKEQAIEYSLHALGGCTCTGLRLRRDGEEYQIKKIIEIINDYLDQKWMRVKQDEKDSYILNVESKFDFEK</sequence>
<evidence type="ECO:0000313" key="1">
    <source>
        <dbReference type="EMBL" id="SET58793.1"/>
    </source>
</evidence>
<dbReference type="AlphaFoldDB" id="A0A1I0FKB3"/>
<name>A0A1I0FKB3_9FIRM</name>
<accession>A0A1I0FKB3</accession>
<protein>
    <submittedName>
        <fullName evidence="1">Uncharacterized protein</fullName>
    </submittedName>
</protein>
<evidence type="ECO:0000313" key="2">
    <source>
        <dbReference type="Proteomes" id="UP000198558"/>
    </source>
</evidence>